<dbReference type="GO" id="GO:0046872">
    <property type="term" value="F:metal ion binding"/>
    <property type="evidence" value="ECO:0007669"/>
    <property type="project" value="InterPro"/>
</dbReference>
<comment type="similarity">
    <text evidence="1">Belongs to the bacterial solute-binding protein 9 family.</text>
</comment>
<keyword evidence="3" id="KW-0732">Signal</keyword>
<accession>A0A7Y2E5A3</accession>
<dbReference type="EMBL" id="JABDJR010000051">
    <property type="protein sequence ID" value="NNF05396.1"/>
    <property type="molecule type" value="Genomic_DNA"/>
</dbReference>
<name>A0A7Y2E5A3_UNCEI</name>
<keyword evidence="2" id="KW-0813">Transport</keyword>
<evidence type="ECO:0000313" key="5">
    <source>
        <dbReference type="Proteomes" id="UP000547674"/>
    </source>
</evidence>
<dbReference type="GO" id="GO:0030001">
    <property type="term" value="P:metal ion transport"/>
    <property type="evidence" value="ECO:0007669"/>
    <property type="project" value="InterPro"/>
</dbReference>
<evidence type="ECO:0000256" key="2">
    <source>
        <dbReference type="ARBA" id="ARBA00022448"/>
    </source>
</evidence>
<dbReference type="InterPro" id="IPR050492">
    <property type="entry name" value="Bact_metal-bind_prot9"/>
</dbReference>
<dbReference type="PANTHER" id="PTHR42953">
    <property type="entry name" value="HIGH-AFFINITY ZINC UPTAKE SYSTEM PROTEIN ZNUA-RELATED"/>
    <property type="match status" value="1"/>
</dbReference>
<reference evidence="4 5" key="1">
    <citation type="submission" date="2020-03" db="EMBL/GenBank/DDBJ databases">
        <title>Metabolic flexibility allows generalist bacteria to become dominant in a frequently disturbed ecosystem.</title>
        <authorList>
            <person name="Chen Y.-J."/>
            <person name="Leung P.M."/>
            <person name="Bay S.K."/>
            <person name="Hugenholtz P."/>
            <person name="Kessler A.J."/>
            <person name="Shelley G."/>
            <person name="Waite D.W."/>
            <person name="Cook P.L."/>
            <person name="Greening C."/>
        </authorList>
    </citation>
    <scope>NUCLEOTIDE SEQUENCE [LARGE SCALE GENOMIC DNA]</scope>
    <source>
        <strain evidence="4">SS_bin_28</strain>
    </source>
</reference>
<dbReference type="PANTHER" id="PTHR42953:SF3">
    <property type="entry name" value="HIGH-AFFINITY ZINC UPTAKE SYSTEM PROTEIN ZNUA"/>
    <property type="match status" value="1"/>
</dbReference>
<gene>
    <name evidence="4" type="ORF">HKN21_01420</name>
</gene>
<evidence type="ECO:0000313" key="4">
    <source>
        <dbReference type="EMBL" id="NNF05396.1"/>
    </source>
</evidence>
<comment type="caution">
    <text evidence="4">The sequence shown here is derived from an EMBL/GenBank/DDBJ whole genome shotgun (WGS) entry which is preliminary data.</text>
</comment>
<proteinExistence type="inferred from homology"/>
<organism evidence="4 5">
    <name type="scientific">Eiseniibacteriota bacterium</name>
    <dbReference type="NCBI Taxonomy" id="2212470"/>
    <lineage>
        <taxon>Bacteria</taxon>
        <taxon>Candidatus Eiseniibacteriota</taxon>
    </lineage>
</organism>
<dbReference type="SUPFAM" id="SSF53807">
    <property type="entry name" value="Helical backbone' metal receptor"/>
    <property type="match status" value="1"/>
</dbReference>
<dbReference type="AlphaFoldDB" id="A0A7Y2E5A3"/>
<evidence type="ECO:0000256" key="1">
    <source>
        <dbReference type="ARBA" id="ARBA00011028"/>
    </source>
</evidence>
<dbReference type="Pfam" id="PF01297">
    <property type="entry name" value="ZnuA"/>
    <property type="match status" value="1"/>
</dbReference>
<dbReference type="Proteomes" id="UP000547674">
    <property type="component" value="Unassembled WGS sequence"/>
</dbReference>
<dbReference type="Gene3D" id="3.40.50.1980">
    <property type="entry name" value="Nitrogenase molybdenum iron protein domain"/>
    <property type="match status" value="2"/>
</dbReference>
<sequence>MFQPLRNESQRYLAEYSKLNRPRVLVAFLLILSSLGMGCASENSDDPRPVVMVSVLPQKWIVDKLAEDFVQTHVMIPPGASPASHEPTIAQRKALADAAFYVIVGHPRFPFERSWLSGLQEEAPNLKLVDGSGDVPMLDSDPHLWVSPTYMLALANRVAFELKKLAPERESEIDENLKALTEEIETTDQIIRTALAKHKGASFLVYHAAWGYFASDYGLTQIPVERGAKQPGPAGLASVIDTAKEKGIRIVLVQPQFPSQAAETIAEQISGEVVLIDPLALDWGTNMRNVAKTFERVLKK</sequence>
<protein>
    <submittedName>
        <fullName evidence="4">Zinc ABC transporter solute-binding protein</fullName>
    </submittedName>
</protein>
<dbReference type="InterPro" id="IPR006127">
    <property type="entry name" value="ZnuA-like"/>
</dbReference>
<evidence type="ECO:0000256" key="3">
    <source>
        <dbReference type="ARBA" id="ARBA00022729"/>
    </source>
</evidence>